<evidence type="ECO:0000313" key="2">
    <source>
        <dbReference type="EMBL" id="KKS20566.1"/>
    </source>
</evidence>
<accession>A0A0G0ZES7</accession>
<name>A0A0G0ZES7_UNCKA</name>
<dbReference type="Pfam" id="PF00121">
    <property type="entry name" value="TIM"/>
    <property type="match status" value="1"/>
</dbReference>
<reference evidence="2 3" key="1">
    <citation type="journal article" date="2015" name="Nature">
        <title>rRNA introns, odd ribosomes, and small enigmatic genomes across a large radiation of phyla.</title>
        <authorList>
            <person name="Brown C.T."/>
            <person name="Hug L.A."/>
            <person name="Thomas B.C."/>
            <person name="Sharon I."/>
            <person name="Castelle C.J."/>
            <person name="Singh A."/>
            <person name="Wilkins M.J."/>
            <person name="Williams K.H."/>
            <person name="Banfield J.F."/>
        </authorList>
    </citation>
    <scope>NUCLEOTIDE SEQUENCE [LARGE SCALE GENOMIC DNA]</scope>
</reference>
<proteinExistence type="predicted"/>
<dbReference type="InterPro" id="IPR000652">
    <property type="entry name" value="Triosephosphate_isomerase"/>
</dbReference>
<organism evidence="2 3">
    <name type="scientific">candidate division WWE3 bacterium GW2011_GWA1_41_8</name>
    <dbReference type="NCBI Taxonomy" id="1619103"/>
    <lineage>
        <taxon>Bacteria</taxon>
        <taxon>Katanobacteria</taxon>
    </lineage>
</organism>
<dbReference type="STRING" id="1619103.UU80_C0050G0006"/>
<evidence type="ECO:0000256" key="1">
    <source>
        <dbReference type="ARBA" id="ARBA00023235"/>
    </source>
</evidence>
<dbReference type="InterPro" id="IPR013785">
    <property type="entry name" value="Aldolase_TIM"/>
</dbReference>
<comment type="caution">
    <text evidence="2">The sequence shown here is derived from an EMBL/GenBank/DDBJ whole genome shotgun (WGS) entry which is preliminary data.</text>
</comment>
<dbReference type="Proteomes" id="UP000034920">
    <property type="component" value="Unassembled WGS sequence"/>
</dbReference>
<dbReference type="PROSITE" id="PS51440">
    <property type="entry name" value="TIM_2"/>
    <property type="match status" value="1"/>
</dbReference>
<dbReference type="GO" id="GO:0004807">
    <property type="term" value="F:triose-phosphate isomerase activity"/>
    <property type="evidence" value="ECO:0007669"/>
    <property type="project" value="InterPro"/>
</dbReference>
<evidence type="ECO:0000313" key="3">
    <source>
        <dbReference type="Proteomes" id="UP000034920"/>
    </source>
</evidence>
<dbReference type="Gene3D" id="3.20.20.70">
    <property type="entry name" value="Aldolase class I"/>
    <property type="match status" value="1"/>
</dbReference>
<sequence length="133" mass="14557">MNHSENKIASFEELTKTHMRAKEVGLKTLIFASSLTEFKKILTLKPDFIAYEPEELVGSSEKSVASERPEIITDAFNLSKEQGIPLIVGAGIHSREDIKTSLNLGASGFAVASDILKAHDPKAELLDLIEGYN</sequence>
<dbReference type="SUPFAM" id="SSF51351">
    <property type="entry name" value="Triosephosphate isomerase (TIM)"/>
    <property type="match status" value="1"/>
</dbReference>
<dbReference type="EMBL" id="LCCA01000050">
    <property type="protein sequence ID" value="KKS20566.1"/>
    <property type="molecule type" value="Genomic_DNA"/>
</dbReference>
<protein>
    <submittedName>
        <fullName evidence="2">Triosephosphate isomerase</fullName>
    </submittedName>
</protein>
<keyword evidence="1 2" id="KW-0413">Isomerase</keyword>
<dbReference type="InterPro" id="IPR035990">
    <property type="entry name" value="TIM_sf"/>
</dbReference>
<dbReference type="AlphaFoldDB" id="A0A0G0ZES7"/>
<gene>
    <name evidence="2" type="ORF">UU80_C0050G0006</name>
</gene>